<evidence type="ECO:0000256" key="1">
    <source>
        <dbReference type="SAM" id="MobiDB-lite"/>
    </source>
</evidence>
<feature type="domain" description="ARB-07466-like C-terminal" evidence="4">
    <location>
        <begin position="376"/>
        <end position="481"/>
    </location>
</feature>
<dbReference type="InterPro" id="IPR016047">
    <property type="entry name" value="M23ase_b-sheet_dom"/>
</dbReference>
<dbReference type="PANTHER" id="PTHR21666">
    <property type="entry name" value="PEPTIDASE-RELATED"/>
    <property type="match status" value="1"/>
</dbReference>
<reference evidence="5 6" key="1">
    <citation type="submission" date="2018-06" db="EMBL/GenBank/DDBJ databases">
        <authorList>
            <consortium name="Pathogen Informatics"/>
            <person name="Doyle S."/>
        </authorList>
    </citation>
    <scope>NUCLEOTIDE SEQUENCE [LARGE SCALE GENOMIC DNA]</scope>
    <source>
        <strain evidence="5 6">NCTC10254</strain>
    </source>
</reference>
<dbReference type="PANTHER" id="PTHR21666:SF270">
    <property type="entry name" value="MUREIN HYDROLASE ACTIVATOR ENVC"/>
    <property type="match status" value="1"/>
</dbReference>
<evidence type="ECO:0000259" key="2">
    <source>
        <dbReference type="Pfam" id="PF01464"/>
    </source>
</evidence>
<dbReference type="InterPro" id="IPR011055">
    <property type="entry name" value="Dup_hybrid_motif"/>
</dbReference>
<organism evidence="5 6">
    <name type="scientific">Corynebacterium matruchotii</name>
    <dbReference type="NCBI Taxonomy" id="43768"/>
    <lineage>
        <taxon>Bacteria</taxon>
        <taxon>Bacillati</taxon>
        <taxon>Actinomycetota</taxon>
        <taxon>Actinomycetes</taxon>
        <taxon>Mycobacteriales</taxon>
        <taxon>Corynebacteriaceae</taxon>
        <taxon>Corynebacterium</taxon>
    </lineage>
</organism>
<proteinExistence type="predicted"/>
<dbReference type="Gene3D" id="1.10.530.10">
    <property type="match status" value="1"/>
</dbReference>
<dbReference type="InterPro" id="IPR058593">
    <property type="entry name" value="ARB_07466-like_C"/>
</dbReference>
<dbReference type="InterPro" id="IPR036514">
    <property type="entry name" value="SGNH_hydro_sf"/>
</dbReference>
<dbReference type="GO" id="GO:0004222">
    <property type="term" value="F:metalloendopeptidase activity"/>
    <property type="evidence" value="ECO:0007669"/>
    <property type="project" value="TreeGrafter"/>
</dbReference>
<feature type="compositionally biased region" description="Basic and acidic residues" evidence="1">
    <location>
        <begin position="495"/>
        <end position="508"/>
    </location>
</feature>
<evidence type="ECO:0000313" key="5">
    <source>
        <dbReference type="EMBL" id="SPW23721.1"/>
    </source>
</evidence>
<gene>
    <name evidence="5" type="primary">oatA_1</name>
    <name evidence="5" type="ORF">NCTC10254_00078</name>
</gene>
<feature type="domain" description="Transglycosylase SLT" evidence="2">
    <location>
        <begin position="549"/>
        <end position="674"/>
    </location>
</feature>
<dbReference type="SUPFAM" id="SSF51261">
    <property type="entry name" value="Duplicated hybrid motif"/>
    <property type="match status" value="1"/>
</dbReference>
<name>A0A6H9XGF1_9CORY</name>
<dbReference type="Pfam" id="PF01551">
    <property type="entry name" value="Peptidase_M23"/>
    <property type="match status" value="1"/>
</dbReference>
<dbReference type="InterPro" id="IPR008258">
    <property type="entry name" value="Transglycosylase_SLT_dom_1"/>
</dbReference>
<dbReference type="AlphaFoldDB" id="A0A6H9XGF1"/>
<dbReference type="SUPFAM" id="SSF53955">
    <property type="entry name" value="Lysozyme-like"/>
    <property type="match status" value="1"/>
</dbReference>
<feature type="region of interest" description="Disordered" evidence="1">
    <location>
        <begin position="491"/>
        <end position="527"/>
    </location>
</feature>
<dbReference type="Gene3D" id="2.70.70.10">
    <property type="entry name" value="Glucose Permease (Domain IIA)"/>
    <property type="match status" value="1"/>
</dbReference>
<dbReference type="RefSeq" id="WP_005524985.1">
    <property type="nucleotide sequence ID" value="NZ_CAUSYL010000009.1"/>
</dbReference>
<evidence type="ECO:0000259" key="4">
    <source>
        <dbReference type="Pfam" id="PF26571"/>
    </source>
</evidence>
<dbReference type="GeneID" id="84573445"/>
<dbReference type="GO" id="GO:0016746">
    <property type="term" value="F:acyltransferase activity"/>
    <property type="evidence" value="ECO:0007669"/>
    <property type="project" value="UniProtKB-KW"/>
</dbReference>
<dbReference type="InterPro" id="IPR023346">
    <property type="entry name" value="Lysozyme-like_dom_sf"/>
</dbReference>
<dbReference type="SUPFAM" id="SSF52266">
    <property type="entry name" value="SGNH hydrolase"/>
    <property type="match status" value="1"/>
</dbReference>
<dbReference type="CDD" id="cd12797">
    <property type="entry name" value="M23_peptidase"/>
    <property type="match status" value="1"/>
</dbReference>
<keyword evidence="5" id="KW-0808">Transferase</keyword>
<feature type="domain" description="M23ase beta-sheet core" evidence="3">
    <location>
        <begin position="79"/>
        <end position="178"/>
    </location>
</feature>
<comment type="caution">
    <text evidence="5">The sequence shown here is derived from an EMBL/GenBank/DDBJ whole genome shotgun (WGS) entry which is preliminary data.</text>
</comment>
<evidence type="ECO:0000259" key="3">
    <source>
        <dbReference type="Pfam" id="PF01551"/>
    </source>
</evidence>
<keyword evidence="5" id="KW-0012">Acyltransferase</keyword>
<sequence>MKIVVGILACIAVVFFLIVVIFSDDDYDELTKNGFSSCVGSKRSGTMDSSVPEGSYSYPEAHALDHLTSGWRTPDRPDHRGLDIAQGPSTPILAFADGTVAQAGPATGFGQWIVIDHEFGGKKYSTVYGHIFPEDILVETGDEVKAGQHIANQGYNGEVVPPGPQGSHLHFEVWEGGRLSGGHDVDPQPWLNKAVEPSTGKPKTGGNSKIFLIGDSLTEGAKSDLEKVLPDASINAKVGRQFSEGLDILKHTSTRYEVVILALGTNGEFSQDQLDEAIEATHGARVVLTTVAGAKVSSAASVNKLVRKNADKATIADWEKRVKDNSGLIGNDGVHPTTQGRKEFASVLAEAAKNATKTNSTSKEIELPPTSKLKSEEHMQKDAIRVARAAAVKFPKIQSMGGWRPGDSHQDHPEGRAVDLMIPRWDTDEGKKFGDEVLDYFRSNAKQFNIEYFIWRQQFIPAEGDDGYTMNDRGSPTQNHYDHVHITVKGGGYPKEGEKYSLNGEKDSSPTGSTHRTSDCDNDDAPVHVDDDLDATDIPPEYAKWFERSAAQCKQLRAPILAALYHQESGFKQGLVSSTGAQGPGQFMPETWAAWGRKVDDKGNAIGPPGSGDVNDIGDATMASGRFLCSIAEQNEEWKAEGKIHGDDTELMLAGYNAGPGAVLNNGGVPPFEETQHYVKIIPEKAKQFEKKKK</sequence>
<dbReference type="Pfam" id="PF26571">
    <property type="entry name" value="VldE"/>
    <property type="match status" value="1"/>
</dbReference>
<dbReference type="Pfam" id="PF01464">
    <property type="entry name" value="SLT"/>
    <property type="match status" value="1"/>
</dbReference>
<dbReference type="InterPro" id="IPR050570">
    <property type="entry name" value="Cell_wall_metabolism_enzyme"/>
</dbReference>
<dbReference type="EMBL" id="UARK01000001">
    <property type="protein sequence ID" value="SPW23721.1"/>
    <property type="molecule type" value="Genomic_DNA"/>
</dbReference>
<dbReference type="EC" id="2.3.1.-" evidence="5"/>
<dbReference type="CDD" id="cd00254">
    <property type="entry name" value="LT-like"/>
    <property type="match status" value="1"/>
</dbReference>
<accession>A0A6H9XGF1</accession>
<dbReference type="Proteomes" id="UP000249886">
    <property type="component" value="Unassembled WGS sequence"/>
</dbReference>
<feature type="region of interest" description="Disordered" evidence="1">
    <location>
        <begin position="353"/>
        <end position="377"/>
    </location>
</feature>
<protein>
    <submittedName>
        <fullName evidence="5">M23 peptidase domain-containing protein</fullName>
        <ecNumber evidence="5">2.3.1.-</ecNumber>
    </submittedName>
</protein>
<dbReference type="Gene3D" id="3.40.50.1110">
    <property type="entry name" value="SGNH hydrolase"/>
    <property type="match status" value="1"/>
</dbReference>
<evidence type="ECO:0000313" key="6">
    <source>
        <dbReference type="Proteomes" id="UP000249886"/>
    </source>
</evidence>